<keyword evidence="1" id="KW-0732">Signal</keyword>
<dbReference type="GO" id="GO:0016787">
    <property type="term" value="F:hydrolase activity"/>
    <property type="evidence" value="ECO:0007669"/>
    <property type="project" value="UniProtKB-KW"/>
</dbReference>
<keyword evidence="4" id="KW-1185">Reference proteome</keyword>
<dbReference type="InterPro" id="IPR050789">
    <property type="entry name" value="Diverse_Enzym_Activities"/>
</dbReference>
<dbReference type="Proteomes" id="UP000325122">
    <property type="component" value="Unassembled WGS sequence"/>
</dbReference>
<accession>A0A5M6ZCW7</accession>
<reference evidence="3 4" key="1">
    <citation type="submission" date="2019-09" db="EMBL/GenBank/DDBJ databases">
        <authorList>
            <person name="Kevbrin V."/>
            <person name="Grouzdev D.S."/>
        </authorList>
    </citation>
    <scope>NUCLEOTIDE SEQUENCE [LARGE SCALE GENOMIC DNA]</scope>
    <source>
        <strain evidence="3 4">G-192</strain>
    </source>
</reference>
<dbReference type="RefSeq" id="WP_150023865.1">
    <property type="nucleotide sequence ID" value="NZ_VWOJ01000004.1"/>
</dbReference>
<feature type="signal peptide" evidence="1">
    <location>
        <begin position="1"/>
        <end position="16"/>
    </location>
</feature>
<dbReference type="EMBL" id="VWOJ01000004">
    <property type="protein sequence ID" value="KAA5801677.1"/>
    <property type="molecule type" value="Genomic_DNA"/>
</dbReference>
<feature type="chain" id="PRO_5024290407" evidence="1">
    <location>
        <begin position="17"/>
        <end position="410"/>
    </location>
</feature>
<evidence type="ECO:0000313" key="3">
    <source>
        <dbReference type="EMBL" id="KAA5801677.1"/>
    </source>
</evidence>
<dbReference type="Gene3D" id="3.40.710.10">
    <property type="entry name" value="DD-peptidase/beta-lactamase superfamily"/>
    <property type="match status" value="1"/>
</dbReference>
<evidence type="ECO:0000313" key="4">
    <source>
        <dbReference type="Proteomes" id="UP000325122"/>
    </source>
</evidence>
<gene>
    <name evidence="3" type="ORF">F1654_12375</name>
</gene>
<dbReference type="InterPro" id="IPR001466">
    <property type="entry name" value="Beta-lactam-related"/>
</dbReference>
<feature type="domain" description="Beta-lactamase-related" evidence="2">
    <location>
        <begin position="41"/>
        <end position="384"/>
    </location>
</feature>
<evidence type="ECO:0000256" key="1">
    <source>
        <dbReference type="SAM" id="SignalP"/>
    </source>
</evidence>
<organism evidence="3 4">
    <name type="scientific">Alkalicaulis satelles</name>
    <dbReference type="NCBI Taxonomy" id="2609175"/>
    <lineage>
        <taxon>Bacteria</taxon>
        <taxon>Pseudomonadati</taxon>
        <taxon>Pseudomonadota</taxon>
        <taxon>Alphaproteobacteria</taxon>
        <taxon>Maricaulales</taxon>
        <taxon>Maricaulaceae</taxon>
        <taxon>Alkalicaulis</taxon>
    </lineage>
</organism>
<dbReference type="AlphaFoldDB" id="A0A5M6ZCW7"/>
<dbReference type="Pfam" id="PF00144">
    <property type="entry name" value="Beta-lactamase"/>
    <property type="match status" value="1"/>
</dbReference>
<evidence type="ECO:0000259" key="2">
    <source>
        <dbReference type="Pfam" id="PF00144"/>
    </source>
</evidence>
<dbReference type="InterPro" id="IPR012338">
    <property type="entry name" value="Beta-lactam/transpept-like"/>
</dbReference>
<keyword evidence="3" id="KW-0378">Hydrolase</keyword>
<name>A0A5M6ZCW7_9PROT</name>
<sequence length="410" mass="42427">MIAPVRLLAAAGPAFALSSCAGPDVTPGDPWQARLDSLLEMEGARAPGAALAILRQGELVWSAAAGAAAFDAAGRAPERPLTPQTRVRTASISKLAVALTAGGMAEAGVIDLDAPAAPWLAFPFSHPAAPDATVSLRQLLSHTGGICDPARYWAELGEDFGAVFESAWCEHAPGGGFTYSNLAFGLAASVLEAASEERFDALARHYALEPIGLGGAGFNWSGVDKAERLEGGALHRWIDGAWRVQIDSPAMLSGDGPVVLIQPGHALEDYEPGANGSLFSPQGGLRANVIELALLAQAFAPGGPGEALSQPVWRGDGGPGIRAWGTGPQILEQGQIPGRPDLSAVGHPGQAWGFFGGAWHIPELDASIAYFVTGEDPDEPKPYDPVSGLTPGETALLVLALDWLDAHDGR</sequence>
<comment type="caution">
    <text evidence="3">The sequence shown here is derived from an EMBL/GenBank/DDBJ whole genome shotgun (WGS) entry which is preliminary data.</text>
</comment>
<dbReference type="PANTHER" id="PTHR43283">
    <property type="entry name" value="BETA-LACTAMASE-RELATED"/>
    <property type="match status" value="1"/>
</dbReference>
<proteinExistence type="predicted"/>
<dbReference type="PROSITE" id="PS51257">
    <property type="entry name" value="PROKAR_LIPOPROTEIN"/>
    <property type="match status" value="1"/>
</dbReference>
<protein>
    <submittedName>
        <fullName evidence="3">Serine hydrolase</fullName>
    </submittedName>
</protein>
<dbReference type="SUPFAM" id="SSF56601">
    <property type="entry name" value="beta-lactamase/transpeptidase-like"/>
    <property type="match status" value="1"/>
</dbReference>
<dbReference type="PANTHER" id="PTHR43283:SF18">
    <property type="match status" value="1"/>
</dbReference>